<keyword evidence="2" id="KW-0732">Signal</keyword>
<evidence type="ECO:0000313" key="4">
    <source>
        <dbReference type="Proteomes" id="UP000274762"/>
    </source>
</evidence>
<name>A0A495ISV8_WILMA</name>
<dbReference type="EMBL" id="RBKV01000002">
    <property type="protein sequence ID" value="RKR79866.1"/>
    <property type="molecule type" value="Genomic_DNA"/>
</dbReference>
<evidence type="ECO:0000256" key="2">
    <source>
        <dbReference type="SAM" id="SignalP"/>
    </source>
</evidence>
<dbReference type="PROSITE" id="PS51257">
    <property type="entry name" value="PROKAR_LIPOPROTEIN"/>
    <property type="match status" value="1"/>
</dbReference>
<dbReference type="AlphaFoldDB" id="A0A495ISV8"/>
<reference evidence="3 4" key="1">
    <citation type="submission" date="2018-10" db="EMBL/GenBank/DDBJ databases">
        <title>Sequencing the genomes of 1000 actinobacteria strains.</title>
        <authorList>
            <person name="Klenk H.-P."/>
        </authorList>
    </citation>
    <scope>NUCLEOTIDE SEQUENCE [LARGE SCALE GENOMIC DNA]</scope>
    <source>
        <strain evidence="3 4">DSM 44343</strain>
    </source>
</reference>
<feature type="chain" id="PRO_5039281832" description="DUF4352 domain-containing protein" evidence="2">
    <location>
        <begin position="21"/>
        <end position="186"/>
    </location>
</feature>
<evidence type="ECO:0000313" key="3">
    <source>
        <dbReference type="EMBL" id="RKR79866.1"/>
    </source>
</evidence>
<dbReference type="RefSeq" id="WP_062801012.1">
    <property type="nucleotide sequence ID" value="NZ_CBCRXS010000020.1"/>
</dbReference>
<proteinExistence type="predicted"/>
<evidence type="ECO:0000256" key="1">
    <source>
        <dbReference type="SAM" id="MobiDB-lite"/>
    </source>
</evidence>
<protein>
    <recommendedName>
        <fullName evidence="5">DUF4352 domain-containing protein</fullName>
    </recommendedName>
</protein>
<evidence type="ECO:0008006" key="5">
    <source>
        <dbReference type="Google" id="ProtNLM"/>
    </source>
</evidence>
<dbReference type="Proteomes" id="UP000274762">
    <property type="component" value="Unassembled WGS sequence"/>
</dbReference>
<gene>
    <name evidence="3" type="ORF">DFJ75_5009</name>
</gene>
<comment type="caution">
    <text evidence="3">The sequence shown here is derived from an EMBL/GenBank/DDBJ whole genome shotgun (WGS) entry which is preliminary data.</text>
</comment>
<accession>A0A495ISV8</accession>
<organism evidence="3 4">
    <name type="scientific">Williamsia marianensis</name>
    <dbReference type="NCBI Taxonomy" id="85044"/>
    <lineage>
        <taxon>Bacteria</taxon>
        <taxon>Bacillati</taxon>
        <taxon>Actinomycetota</taxon>
        <taxon>Actinomycetes</taxon>
        <taxon>Mycobacteriales</taxon>
        <taxon>Nocardiaceae</taxon>
        <taxon>Williamsia</taxon>
    </lineage>
</organism>
<sequence length="186" mass="19591">MNAKKAAAALLTAVAVTLVAGGCSDNEETGHPTAPVGINNFAHPDNENSGSGEHEVSQVAWGEAVLVEDYDIMGDKTGDAATITVNAPEIREDGADDKPYSKVFVTVVGENGNYDASQLAYAHAYALLADGTKVEINWGVANDNALRGQVKPGEKVSGYIAFETDQPLHKVVARGMYLDEAEWSAP</sequence>
<feature type="region of interest" description="Disordered" evidence="1">
    <location>
        <begin position="29"/>
        <end position="55"/>
    </location>
</feature>
<feature type="signal peptide" evidence="2">
    <location>
        <begin position="1"/>
        <end position="20"/>
    </location>
</feature>